<feature type="transmembrane region" description="Helical" evidence="5">
    <location>
        <begin position="207"/>
        <end position="228"/>
    </location>
</feature>
<keyword evidence="4 5" id="KW-0472">Membrane</keyword>
<evidence type="ECO:0000259" key="6">
    <source>
        <dbReference type="Pfam" id="PF04932"/>
    </source>
</evidence>
<keyword evidence="3 5" id="KW-1133">Transmembrane helix</keyword>
<reference evidence="7 8" key="1">
    <citation type="submission" date="2019-01" db="EMBL/GenBank/DDBJ databases">
        <authorList>
            <person name="Chen W.-M."/>
        </authorList>
    </citation>
    <scope>NUCLEOTIDE SEQUENCE [LARGE SCALE GENOMIC DNA]</scope>
    <source>
        <strain evidence="7 8">TLA-22</strain>
    </source>
</reference>
<evidence type="ECO:0000313" key="7">
    <source>
        <dbReference type="EMBL" id="RVT39903.1"/>
    </source>
</evidence>
<accession>A0A437J552</accession>
<dbReference type="EMBL" id="RZUL01000005">
    <property type="protein sequence ID" value="RVT39903.1"/>
    <property type="molecule type" value="Genomic_DNA"/>
</dbReference>
<dbReference type="InterPro" id="IPR007016">
    <property type="entry name" value="O-antigen_ligase-rel_domated"/>
</dbReference>
<feature type="transmembrane region" description="Helical" evidence="5">
    <location>
        <begin position="65"/>
        <end position="83"/>
    </location>
</feature>
<evidence type="ECO:0000256" key="2">
    <source>
        <dbReference type="ARBA" id="ARBA00022692"/>
    </source>
</evidence>
<evidence type="ECO:0000256" key="4">
    <source>
        <dbReference type="ARBA" id="ARBA00023136"/>
    </source>
</evidence>
<evidence type="ECO:0000256" key="1">
    <source>
        <dbReference type="ARBA" id="ARBA00004141"/>
    </source>
</evidence>
<name>A0A437J552_9SPHN</name>
<feature type="transmembrane region" description="Helical" evidence="5">
    <location>
        <begin position="265"/>
        <end position="298"/>
    </location>
</feature>
<protein>
    <recommendedName>
        <fullName evidence="6">O-antigen ligase-related domain-containing protein</fullName>
    </recommendedName>
</protein>
<gene>
    <name evidence="7" type="ORF">ENE74_14310</name>
</gene>
<evidence type="ECO:0000313" key="8">
    <source>
        <dbReference type="Proteomes" id="UP000282977"/>
    </source>
</evidence>
<dbReference type="AlphaFoldDB" id="A0A437J552"/>
<feature type="transmembrane region" description="Helical" evidence="5">
    <location>
        <begin position="240"/>
        <end position="258"/>
    </location>
</feature>
<feature type="transmembrane region" description="Helical" evidence="5">
    <location>
        <begin position="402"/>
        <end position="417"/>
    </location>
</feature>
<dbReference type="Proteomes" id="UP000282977">
    <property type="component" value="Unassembled WGS sequence"/>
</dbReference>
<keyword evidence="8" id="KW-1185">Reference proteome</keyword>
<dbReference type="GO" id="GO:0016020">
    <property type="term" value="C:membrane"/>
    <property type="evidence" value="ECO:0007669"/>
    <property type="project" value="UniProtKB-SubCell"/>
</dbReference>
<feature type="transmembrane region" description="Helical" evidence="5">
    <location>
        <begin position="423"/>
        <end position="440"/>
    </location>
</feature>
<feature type="domain" description="O-antigen ligase-related" evidence="6">
    <location>
        <begin position="248"/>
        <end position="390"/>
    </location>
</feature>
<feature type="transmembrane region" description="Helical" evidence="5">
    <location>
        <begin position="126"/>
        <end position="145"/>
    </location>
</feature>
<sequence length="483" mass="52747">MPQAITGYLVVRGKIKAMDRAILGTRMSDVKSDRRLSILLKTALLLFAVSITLSVNAVKLSAGPLPLRSVFLLGSGAILFLAMPKKIFVTFAHCWRILLVLLFAALLGVFTSILSHADIVQVTIQVFEIHVQAAIGIIIVYTLVLHFGPRVIIATFLAALAFSAIFAVGQALGVNAAWEARAIIGRLSNDTAATQDIYISRARAMGLAYSPVLFATHTCLAIAALFAWRALSTDPHKNRSIDWALLVGCLIFGLLAAVTGNRSPLLGMAIFFAIYFALRAPGLLLIVLPALLLASVAAQPILESMDDAGVRVASTDDGSAVGRTTLRNYGWMLVQARPMGYGLTFDSMRYAEQFFSQLRYEDGPQRVRQWPVHNYFLLLLGKYGFFILALIPIILPTSRATLFLWLGFVPYIVHIYFHNEGPLQSDFLIFFILAAVINIARTNTARMQAQSGADEAQGRRWRRAFAPAARRGNASGHISGQAA</sequence>
<feature type="transmembrane region" description="Helical" evidence="5">
    <location>
        <begin position="375"/>
        <end position="395"/>
    </location>
</feature>
<feature type="transmembrane region" description="Helical" evidence="5">
    <location>
        <begin position="38"/>
        <end position="58"/>
    </location>
</feature>
<feature type="transmembrane region" description="Helical" evidence="5">
    <location>
        <begin position="95"/>
        <end position="114"/>
    </location>
</feature>
<proteinExistence type="predicted"/>
<evidence type="ECO:0000256" key="5">
    <source>
        <dbReference type="SAM" id="Phobius"/>
    </source>
</evidence>
<organism evidence="7 8">
    <name type="scientific">Sphingobium algorifonticola</name>
    <dbReference type="NCBI Taxonomy" id="2008318"/>
    <lineage>
        <taxon>Bacteria</taxon>
        <taxon>Pseudomonadati</taxon>
        <taxon>Pseudomonadota</taxon>
        <taxon>Alphaproteobacteria</taxon>
        <taxon>Sphingomonadales</taxon>
        <taxon>Sphingomonadaceae</taxon>
        <taxon>Sphingobium</taxon>
    </lineage>
</organism>
<comment type="subcellular location">
    <subcellularLocation>
        <location evidence="1">Membrane</location>
        <topology evidence="1">Multi-pass membrane protein</topology>
    </subcellularLocation>
</comment>
<evidence type="ECO:0000256" key="3">
    <source>
        <dbReference type="ARBA" id="ARBA00022989"/>
    </source>
</evidence>
<keyword evidence="2 5" id="KW-0812">Transmembrane</keyword>
<comment type="caution">
    <text evidence="7">The sequence shown here is derived from an EMBL/GenBank/DDBJ whole genome shotgun (WGS) entry which is preliminary data.</text>
</comment>
<feature type="transmembrane region" description="Helical" evidence="5">
    <location>
        <begin position="151"/>
        <end position="178"/>
    </location>
</feature>
<dbReference type="Pfam" id="PF04932">
    <property type="entry name" value="Wzy_C"/>
    <property type="match status" value="1"/>
</dbReference>